<proteinExistence type="predicted"/>
<protein>
    <submittedName>
        <fullName evidence="4">Fatty acid desaturase</fullName>
    </submittedName>
</protein>
<evidence type="ECO:0000256" key="2">
    <source>
        <dbReference type="SAM" id="Phobius"/>
    </source>
</evidence>
<dbReference type="AlphaFoldDB" id="A0A3N8PUC3"/>
<evidence type="ECO:0000259" key="3">
    <source>
        <dbReference type="Pfam" id="PF00487"/>
    </source>
</evidence>
<dbReference type="InterPro" id="IPR039393">
    <property type="entry name" value="Rhizopine-oxygenase-like"/>
</dbReference>
<dbReference type="PANTHER" id="PTHR12879:SF8">
    <property type="entry name" value="SPHINGOLIPID DELTA(4)-DESATURASE DES1"/>
    <property type="match status" value="1"/>
</dbReference>
<dbReference type="Pfam" id="PF00487">
    <property type="entry name" value="FA_desaturase"/>
    <property type="match status" value="1"/>
</dbReference>
<sequence>MHAKRAPRFPQTNDQETRVAHTNDQAHDRNAAARRQDYRMIGGAGERARAAGLVNAAWYRCPVPRPLMKQLMQRDDARAIRDTLIWYAAIVASGVLAWLAWRAHSAWAILAFFVYGTLYCSPADSRWHECGHGTAFRTRWMNDVLYQVASFQVFRRATVWRWSHARHHTDTLIVGRDPEIAAPKPTDWLGLMLNVVALKHVASELLKMIVLAFAGRLDAEERTYVPESEWPKAVREVRIHLTVYACVIGAALYWHTILPVLYIGLPSLYGAWLYLYFGLTQHAGMPENVLDHRRNCRTVTMNPVFRFLYWNMNYHVEHHMFPMVPFHALPKLHEAVKADMPPPYRSTLAAYAEIVPALVRQTRDPSHYVVRPVPDAARA</sequence>
<evidence type="ECO:0000313" key="5">
    <source>
        <dbReference type="Proteomes" id="UP000277921"/>
    </source>
</evidence>
<name>A0A3N8PUC3_9BURK</name>
<dbReference type="EMBL" id="QTQV01000009">
    <property type="protein sequence ID" value="RQT14915.1"/>
    <property type="molecule type" value="Genomic_DNA"/>
</dbReference>
<feature type="transmembrane region" description="Helical" evidence="2">
    <location>
        <begin position="237"/>
        <end position="254"/>
    </location>
</feature>
<dbReference type="Proteomes" id="UP000277921">
    <property type="component" value="Unassembled WGS sequence"/>
</dbReference>
<comment type="caution">
    <text evidence="4">The sequence shown here is derived from an EMBL/GenBank/DDBJ whole genome shotgun (WGS) entry which is preliminary data.</text>
</comment>
<dbReference type="GO" id="GO:0046513">
    <property type="term" value="P:ceramide biosynthetic process"/>
    <property type="evidence" value="ECO:0007669"/>
    <property type="project" value="TreeGrafter"/>
</dbReference>
<feature type="domain" description="Fatty acid desaturase" evidence="3">
    <location>
        <begin position="107"/>
        <end position="344"/>
    </location>
</feature>
<feature type="transmembrane region" description="Helical" evidence="2">
    <location>
        <begin position="107"/>
        <end position="123"/>
    </location>
</feature>
<dbReference type="GO" id="GO:0016020">
    <property type="term" value="C:membrane"/>
    <property type="evidence" value="ECO:0007669"/>
    <property type="project" value="GOC"/>
</dbReference>
<evidence type="ECO:0000256" key="1">
    <source>
        <dbReference type="SAM" id="MobiDB-lite"/>
    </source>
</evidence>
<dbReference type="RefSeq" id="WP_124579972.1">
    <property type="nucleotide sequence ID" value="NZ_QTQV01000009.1"/>
</dbReference>
<dbReference type="PANTHER" id="PTHR12879">
    <property type="entry name" value="SPHINGOLIPID DELTA 4 DESATURASE/C-4 HYDROXYLASE PROTEIN DES2"/>
    <property type="match status" value="1"/>
</dbReference>
<feature type="region of interest" description="Disordered" evidence="1">
    <location>
        <begin position="1"/>
        <end position="32"/>
    </location>
</feature>
<keyword evidence="2" id="KW-0812">Transmembrane</keyword>
<feature type="compositionally biased region" description="Basic and acidic residues" evidence="1">
    <location>
        <begin position="15"/>
        <end position="32"/>
    </location>
</feature>
<feature type="transmembrane region" description="Helical" evidence="2">
    <location>
        <begin position="84"/>
        <end position="101"/>
    </location>
</feature>
<evidence type="ECO:0000313" key="4">
    <source>
        <dbReference type="EMBL" id="RQT14915.1"/>
    </source>
</evidence>
<organism evidence="4 5">
    <name type="scientific">Burkholderia contaminans</name>
    <dbReference type="NCBI Taxonomy" id="488447"/>
    <lineage>
        <taxon>Bacteria</taxon>
        <taxon>Pseudomonadati</taxon>
        <taxon>Pseudomonadota</taxon>
        <taxon>Betaproteobacteria</taxon>
        <taxon>Burkholderiales</taxon>
        <taxon>Burkholderiaceae</taxon>
        <taxon>Burkholderia</taxon>
        <taxon>Burkholderia cepacia complex</taxon>
    </lineage>
</organism>
<keyword evidence="2" id="KW-1133">Transmembrane helix</keyword>
<dbReference type="GO" id="GO:0042284">
    <property type="term" value="F:sphingolipid delta-4 desaturase activity"/>
    <property type="evidence" value="ECO:0007669"/>
    <property type="project" value="TreeGrafter"/>
</dbReference>
<dbReference type="CDD" id="cd03511">
    <property type="entry name" value="Rhizopine-oxygenase-like"/>
    <property type="match status" value="1"/>
</dbReference>
<reference evidence="4 5" key="1">
    <citation type="submission" date="2018-08" db="EMBL/GenBank/DDBJ databases">
        <title>Comparative analysis of Burkholderia isolates from Puerto Rico.</title>
        <authorList>
            <person name="Hall C."/>
            <person name="Sahl J."/>
            <person name="Wagner D."/>
        </authorList>
    </citation>
    <scope>NUCLEOTIDE SEQUENCE [LARGE SCALE GENOMIC DNA]</scope>
    <source>
        <strain evidence="4 5">Bp9025</strain>
    </source>
</reference>
<accession>A0A3N8PUC3</accession>
<gene>
    <name evidence="4" type="ORF">DF051_17310</name>
</gene>
<dbReference type="InterPro" id="IPR005804">
    <property type="entry name" value="FA_desaturase_dom"/>
</dbReference>
<keyword evidence="2" id="KW-0472">Membrane</keyword>